<dbReference type="EMBL" id="OBDY01000022">
    <property type="protein sequence ID" value="SNY61379.1"/>
    <property type="molecule type" value="Genomic_DNA"/>
</dbReference>
<keyword evidence="1" id="KW-1133">Transmembrane helix</keyword>
<dbReference type="Proteomes" id="UP000219612">
    <property type="component" value="Unassembled WGS sequence"/>
</dbReference>
<dbReference type="PANTHER" id="PTHR37314">
    <property type="entry name" value="SLR0142 PROTEIN"/>
    <property type="match status" value="1"/>
</dbReference>
<feature type="transmembrane region" description="Helical" evidence="1">
    <location>
        <begin position="69"/>
        <end position="88"/>
    </location>
</feature>
<evidence type="ECO:0000256" key="1">
    <source>
        <dbReference type="SAM" id="Phobius"/>
    </source>
</evidence>
<keyword evidence="3" id="KW-1185">Reference proteome</keyword>
<gene>
    <name evidence="2" type="ORF">SAMN05421748_122153</name>
</gene>
<feature type="transmembrane region" description="Helical" evidence="1">
    <location>
        <begin position="94"/>
        <end position="115"/>
    </location>
</feature>
<feature type="transmembrane region" description="Helical" evidence="1">
    <location>
        <begin position="12"/>
        <end position="39"/>
    </location>
</feature>
<dbReference type="Pfam" id="PF06912">
    <property type="entry name" value="DUF1275"/>
    <property type="match status" value="1"/>
</dbReference>
<accession>A0A285JM49</accession>
<keyword evidence="1" id="KW-0812">Transmembrane</keyword>
<evidence type="ECO:0000313" key="3">
    <source>
        <dbReference type="Proteomes" id="UP000219612"/>
    </source>
</evidence>
<organism evidence="2 3">
    <name type="scientific">Paractinoplanes atraurantiacus</name>
    <dbReference type="NCBI Taxonomy" id="1036182"/>
    <lineage>
        <taxon>Bacteria</taxon>
        <taxon>Bacillati</taxon>
        <taxon>Actinomycetota</taxon>
        <taxon>Actinomycetes</taxon>
        <taxon>Micromonosporales</taxon>
        <taxon>Micromonosporaceae</taxon>
        <taxon>Paractinoplanes</taxon>
    </lineage>
</organism>
<sequence length="202" mass="20043">MLLAATAGSVDLLALTVLGGAFASIITGNLVTLGFGIGAADAGRVVPVAIAVTAYAIGVLIWRFLPRTVTVPLLVELALLAVVAGGLLTDPGVWGRRILLAVAAMAMGGQSVVGLRLRASTTYMTGALATALTGDLRKAGPVLLQLASLVAGAAAAAALMTVAHWAAYLLPLAPAGLAVACLTGRTATARATPGAEARPSVR</sequence>
<keyword evidence="1" id="KW-0472">Membrane</keyword>
<reference evidence="3" key="1">
    <citation type="submission" date="2017-09" db="EMBL/GenBank/DDBJ databases">
        <authorList>
            <person name="Varghese N."/>
            <person name="Submissions S."/>
        </authorList>
    </citation>
    <scope>NUCLEOTIDE SEQUENCE [LARGE SCALE GENOMIC DNA]</scope>
    <source>
        <strain evidence="3">CGMCC 4.6857</strain>
    </source>
</reference>
<dbReference type="InterPro" id="IPR010699">
    <property type="entry name" value="DUF1275"/>
</dbReference>
<feature type="transmembrane region" description="Helical" evidence="1">
    <location>
        <begin position="142"/>
        <end position="167"/>
    </location>
</feature>
<evidence type="ECO:0000313" key="2">
    <source>
        <dbReference type="EMBL" id="SNY61379.1"/>
    </source>
</evidence>
<name>A0A285JM49_9ACTN</name>
<proteinExistence type="predicted"/>
<protein>
    <submittedName>
        <fullName evidence="2">Uncharacterized membrane protein YoaK, UPF0700 family</fullName>
    </submittedName>
</protein>
<feature type="transmembrane region" description="Helical" evidence="1">
    <location>
        <begin position="45"/>
        <end position="62"/>
    </location>
</feature>
<dbReference type="PANTHER" id="PTHR37314:SF4">
    <property type="entry name" value="UPF0700 TRANSMEMBRANE PROTEIN YOAK"/>
    <property type="match status" value="1"/>
</dbReference>
<dbReference type="AlphaFoldDB" id="A0A285JM49"/>